<dbReference type="InterPro" id="IPR009057">
    <property type="entry name" value="Homeodomain-like_sf"/>
</dbReference>
<comment type="caution">
    <text evidence="5">The sequence shown here is derived from an EMBL/GenBank/DDBJ whole genome shotgun (WGS) entry which is preliminary data.</text>
</comment>
<dbReference type="Proteomes" id="UP000008363">
    <property type="component" value="Unassembled WGS sequence"/>
</dbReference>
<dbReference type="Pfam" id="PF12833">
    <property type="entry name" value="HTH_18"/>
    <property type="match status" value="1"/>
</dbReference>
<dbReference type="GO" id="GO:0005829">
    <property type="term" value="C:cytosol"/>
    <property type="evidence" value="ECO:0007669"/>
    <property type="project" value="TreeGrafter"/>
</dbReference>
<dbReference type="STRING" id="1108045.GORHZ_083_00150"/>
<reference evidence="5 6" key="1">
    <citation type="submission" date="2012-08" db="EMBL/GenBank/DDBJ databases">
        <title>Whole genome shotgun sequence of Gordonia rhizosphera NBRC 16068.</title>
        <authorList>
            <person name="Takarada H."/>
            <person name="Isaki S."/>
            <person name="Hosoyama A."/>
            <person name="Tsuchikane K."/>
            <person name="Katsumata H."/>
            <person name="Baba S."/>
            <person name="Ohji S."/>
            <person name="Yamazaki S."/>
            <person name="Fujita N."/>
        </authorList>
    </citation>
    <scope>NUCLEOTIDE SEQUENCE [LARGE SCALE GENOMIC DNA]</scope>
    <source>
        <strain evidence="5 6">NBRC 16068</strain>
    </source>
</reference>
<dbReference type="RefSeq" id="WP_006332580.1">
    <property type="nucleotide sequence ID" value="NZ_JBPPFY010000023.1"/>
</dbReference>
<accession>K6W8J6</accession>
<dbReference type="eggNOG" id="COG2207">
    <property type="taxonomic scope" value="Bacteria"/>
</dbReference>
<feature type="domain" description="HTH araC/xylS-type" evidence="4">
    <location>
        <begin position="239"/>
        <end position="336"/>
    </location>
</feature>
<dbReference type="PROSITE" id="PS01124">
    <property type="entry name" value="HTH_ARAC_FAMILY_2"/>
    <property type="match status" value="1"/>
</dbReference>
<dbReference type="PANTHER" id="PTHR47894">
    <property type="entry name" value="HTH-TYPE TRANSCRIPTIONAL REGULATOR GADX"/>
    <property type="match status" value="1"/>
</dbReference>
<dbReference type="PANTHER" id="PTHR47894:SF1">
    <property type="entry name" value="HTH-TYPE TRANSCRIPTIONAL REGULATOR VQSM"/>
    <property type="match status" value="1"/>
</dbReference>
<evidence type="ECO:0000256" key="1">
    <source>
        <dbReference type="ARBA" id="ARBA00023015"/>
    </source>
</evidence>
<evidence type="ECO:0000256" key="2">
    <source>
        <dbReference type="ARBA" id="ARBA00023125"/>
    </source>
</evidence>
<dbReference type="AlphaFoldDB" id="K6W8J6"/>
<dbReference type="Pfam" id="PF12625">
    <property type="entry name" value="Arabinose_bd"/>
    <property type="match status" value="1"/>
</dbReference>
<dbReference type="SMART" id="SM00342">
    <property type="entry name" value="HTH_ARAC"/>
    <property type="match status" value="1"/>
</dbReference>
<dbReference type="SUPFAM" id="SSF46689">
    <property type="entry name" value="Homeodomain-like"/>
    <property type="match status" value="1"/>
</dbReference>
<keyword evidence="1" id="KW-0805">Transcription regulation</keyword>
<proteinExistence type="predicted"/>
<evidence type="ECO:0000256" key="3">
    <source>
        <dbReference type="ARBA" id="ARBA00023163"/>
    </source>
</evidence>
<name>K6W8J6_9ACTN</name>
<keyword evidence="2" id="KW-0238">DNA-binding</keyword>
<gene>
    <name evidence="5" type="ORF">GORHZ_083_00150</name>
</gene>
<dbReference type="EMBL" id="BAHC01000083">
    <property type="protein sequence ID" value="GAB90071.1"/>
    <property type="molecule type" value="Genomic_DNA"/>
</dbReference>
<dbReference type="InterPro" id="IPR018060">
    <property type="entry name" value="HTH_AraC"/>
</dbReference>
<dbReference type="GO" id="GO:0000976">
    <property type="term" value="F:transcription cis-regulatory region binding"/>
    <property type="evidence" value="ECO:0007669"/>
    <property type="project" value="TreeGrafter"/>
</dbReference>
<dbReference type="GO" id="GO:0003700">
    <property type="term" value="F:DNA-binding transcription factor activity"/>
    <property type="evidence" value="ECO:0007669"/>
    <property type="project" value="InterPro"/>
</dbReference>
<organism evidence="5 6">
    <name type="scientific">Gordonia rhizosphera NBRC 16068</name>
    <dbReference type="NCBI Taxonomy" id="1108045"/>
    <lineage>
        <taxon>Bacteria</taxon>
        <taxon>Bacillati</taxon>
        <taxon>Actinomycetota</taxon>
        <taxon>Actinomycetes</taxon>
        <taxon>Mycobacteriales</taxon>
        <taxon>Gordoniaceae</taxon>
        <taxon>Gordonia</taxon>
    </lineage>
</organism>
<keyword evidence="6" id="KW-1185">Reference proteome</keyword>
<evidence type="ECO:0000259" key="4">
    <source>
        <dbReference type="PROSITE" id="PS01124"/>
    </source>
</evidence>
<evidence type="ECO:0000313" key="6">
    <source>
        <dbReference type="Proteomes" id="UP000008363"/>
    </source>
</evidence>
<keyword evidence="3" id="KW-0804">Transcription</keyword>
<protein>
    <submittedName>
        <fullName evidence="5">Putative AraC family transcriptional regulator</fullName>
    </submittedName>
</protein>
<dbReference type="Gene3D" id="1.10.10.60">
    <property type="entry name" value="Homeodomain-like"/>
    <property type="match status" value="1"/>
</dbReference>
<evidence type="ECO:0000313" key="5">
    <source>
        <dbReference type="EMBL" id="GAB90071.1"/>
    </source>
</evidence>
<dbReference type="InterPro" id="IPR032687">
    <property type="entry name" value="AraC-type_N"/>
</dbReference>
<dbReference type="OrthoDB" id="5241536at2"/>
<sequence>MVHWDLPRAPTSALMMTQVGAEHGVPVEVCLRGTRLRPDDLDDPQREISAQQELAVVVNLLGALGNPPGLGLDAGVHYHLTTYGIWGFALISSPTLRSALDLGLRFVDLTFSLGRIRGREEADEMQLVLDAPDVPLTVRRFLIERDAAAIQTLQSELFATPIPVHRISFAFPPPAGGNGRAAEIFGVVPTFDAAENIIAFDPELLDAPLPQASEHTATVAADQCRDLLARRQARTGLAGQVRDTLVARLADPPGADQVAARLNISGRTLRHRLAAEGTSFRALLDEAREHMAEELLVNAGLTVAETAQRLGYVEVSSFSQAFRRWKGVGPRAYRAGHGG</sequence>